<protein>
    <submittedName>
        <fullName evidence="2">Uncharacterized protein</fullName>
    </submittedName>
</protein>
<dbReference type="EMBL" id="CP000472">
    <property type="protein sequence ID" value="ACJ29613.1"/>
    <property type="molecule type" value="Genomic_DNA"/>
</dbReference>
<dbReference type="HOGENOM" id="CLU_3140622_0_0_6"/>
<dbReference type="KEGG" id="swp:swp_2887"/>
<keyword evidence="3" id="KW-1185">Reference proteome</keyword>
<evidence type="ECO:0000256" key="1">
    <source>
        <dbReference type="SAM" id="Phobius"/>
    </source>
</evidence>
<keyword evidence="1" id="KW-0812">Transmembrane</keyword>
<dbReference type="Proteomes" id="UP000000753">
    <property type="component" value="Chromosome"/>
</dbReference>
<dbReference type="RefSeq" id="WP_020912967.1">
    <property type="nucleotide sequence ID" value="NC_011566.1"/>
</dbReference>
<sequence>MVFKAHQKTNAIAVAMPAMLLAKLWEAIFEYLLYRMPKSAKQVNTGNKA</sequence>
<evidence type="ECO:0000313" key="2">
    <source>
        <dbReference type="EMBL" id="ACJ29613.1"/>
    </source>
</evidence>
<gene>
    <name evidence="2" type="ordered locus">swp_2887</name>
</gene>
<keyword evidence="1" id="KW-1133">Transmembrane helix</keyword>
<name>B8CPN7_SHEPW</name>
<keyword evidence="1" id="KW-0472">Membrane</keyword>
<organism evidence="2 3">
    <name type="scientific">Shewanella piezotolerans (strain WP3 / JCM 13877)</name>
    <dbReference type="NCBI Taxonomy" id="225849"/>
    <lineage>
        <taxon>Bacteria</taxon>
        <taxon>Pseudomonadati</taxon>
        <taxon>Pseudomonadota</taxon>
        <taxon>Gammaproteobacteria</taxon>
        <taxon>Alteromonadales</taxon>
        <taxon>Shewanellaceae</taxon>
        <taxon>Shewanella</taxon>
    </lineage>
</organism>
<evidence type="ECO:0000313" key="3">
    <source>
        <dbReference type="Proteomes" id="UP000000753"/>
    </source>
</evidence>
<reference evidence="2 3" key="1">
    <citation type="journal article" date="2008" name="PLoS ONE">
        <title>Environmental adaptation: genomic analysis of the piezotolerant and psychrotolerant deep-sea iron reducing bacterium Shewanella piezotolerans WP3.</title>
        <authorList>
            <person name="Wang F."/>
            <person name="Wang J."/>
            <person name="Jian H."/>
            <person name="Zhang B."/>
            <person name="Li S."/>
            <person name="Wang F."/>
            <person name="Zeng X."/>
            <person name="Gao L."/>
            <person name="Bartlett D.H."/>
            <person name="Yu J."/>
            <person name="Hu S."/>
            <person name="Xiao X."/>
        </authorList>
    </citation>
    <scope>NUCLEOTIDE SEQUENCE [LARGE SCALE GENOMIC DNA]</scope>
    <source>
        <strain evidence="3">WP3 / JCM 13877</strain>
    </source>
</reference>
<dbReference type="AlphaFoldDB" id="B8CPN7"/>
<accession>B8CPN7</accession>
<proteinExistence type="predicted"/>
<feature type="transmembrane region" description="Helical" evidence="1">
    <location>
        <begin position="12"/>
        <end position="34"/>
    </location>
</feature>